<accession>A0A811UF16</accession>
<sequence length="127" mass="14855">MARYETQICRSSPNCYTNENVYFNDLRLNDVPIIEQQWSTSYCSDSSNNPSCYISRNCTGEVNPPPNSLYRSPRYCSGSSPKFDDSEKIFMRFYLHPLQQKQFAVPAVRIIKKRNTANKRNEEEHKV</sequence>
<comment type="caution">
    <text evidence="1">The sequence shown here is derived from an EMBL/GenBank/DDBJ whole genome shotgun (WGS) entry which is preliminary data.</text>
</comment>
<dbReference type="AlphaFoldDB" id="A0A811UF16"/>
<organism evidence="1 2">
    <name type="scientific">Ceratitis capitata</name>
    <name type="common">Mediterranean fruit fly</name>
    <name type="synonym">Tephritis capitata</name>
    <dbReference type="NCBI Taxonomy" id="7213"/>
    <lineage>
        <taxon>Eukaryota</taxon>
        <taxon>Metazoa</taxon>
        <taxon>Ecdysozoa</taxon>
        <taxon>Arthropoda</taxon>
        <taxon>Hexapoda</taxon>
        <taxon>Insecta</taxon>
        <taxon>Pterygota</taxon>
        <taxon>Neoptera</taxon>
        <taxon>Endopterygota</taxon>
        <taxon>Diptera</taxon>
        <taxon>Brachycera</taxon>
        <taxon>Muscomorpha</taxon>
        <taxon>Tephritoidea</taxon>
        <taxon>Tephritidae</taxon>
        <taxon>Ceratitis</taxon>
        <taxon>Ceratitis</taxon>
    </lineage>
</organism>
<proteinExistence type="predicted"/>
<protein>
    <submittedName>
        <fullName evidence="1">(Mediterranean fruit fly) hypothetical protein</fullName>
    </submittedName>
</protein>
<dbReference type="EMBL" id="CAJHJT010000012">
    <property type="protein sequence ID" value="CAD6997220.1"/>
    <property type="molecule type" value="Genomic_DNA"/>
</dbReference>
<name>A0A811UF16_CERCA</name>
<dbReference type="OrthoDB" id="10055449at2759"/>
<dbReference type="Proteomes" id="UP000606786">
    <property type="component" value="Unassembled WGS sequence"/>
</dbReference>
<reference evidence="1" key="1">
    <citation type="submission" date="2020-11" db="EMBL/GenBank/DDBJ databases">
        <authorList>
            <person name="Whitehead M."/>
        </authorList>
    </citation>
    <scope>NUCLEOTIDE SEQUENCE</scope>
    <source>
        <strain evidence="1">EGII</strain>
    </source>
</reference>
<keyword evidence="2" id="KW-1185">Reference proteome</keyword>
<evidence type="ECO:0000313" key="2">
    <source>
        <dbReference type="Proteomes" id="UP000606786"/>
    </source>
</evidence>
<gene>
    <name evidence="1" type="ORF">CCAP1982_LOCUS5856</name>
</gene>
<evidence type="ECO:0000313" key="1">
    <source>
        <dbReference type="EMBL" id="CAD6997220.1"/>
    </source>
</evidence>